<dbReference type="Gene3D" id="2.130.10.10">
    <property type="entry name" value="YVTN repeat-like/Quinoprotein amine dehydrogenase"/>
    <property type="match status" value="1"/>
</dbReference>
<name>A0A7J7C910_TRIWF</name>
<evidence type="ECO:0000313" key="2">
    <source>
        <dbReference type="EMBL" id="KAF5730641.1"/>
    </source>
</evidence>
<dbReference type="FunCoup" id="A0A7J7C910">
    <property type="interactions" value="1611"/>
</dbReference>
<dbReference type="GO" id="GO:0006384">
    <property type="term" value="P:transcription initiation at RNA polymerase III promoter"/>
    <property type="evidence" value="ECO:0007669"/>
    <property type="project" value="InterPro"/>
</dbReference>
<dbReference type="PROSITE" id="PS50082">
    <property type="entry name" value="WD_REPEATS_2"/>
    <property type="match status" value="1"/>
</dbReference>
<dbReference type="AlphaFoldDB" id="A0A7J7C910"/>
<gene>
    <name evidence="2" type="ORF">HS088_TW19G00233</name>
</gene>
<proteinExistence type="predicted"/>
<dbReference type="InterPro" id="IPR044230">
    <property type="entry name" value="GTF3C4"/>
</dbReference>
<keyword evidence="1" id="KW-0853">WD repeat</keyword>
<comment type="caution">
    <text evidence="2">The sequence shown here is derived from an EMBL/GenBank/DDBJ whole genome shotgun (WGS) entry which is preliminary data.</text>
</comment>
<dbReference type="InParanoid" id="A0A7J7C910"/>
<dbReference type="GO" id="GO:0004402">
    <property type="term" value="F:histone acetyltransferase activity"/>
    <property type="evidence" value="ECO:0007669"/>
    <property type="project" value="InterPro"/>
</dbReference>
<sequence length="493" mass="55826">MVPVQSPQDAFLAVGKGCGSFEVWVGDMSCQKFEKRGSYDAHNHVITGLAWAFDGRCLYSCSQDNFVRSWVLHGSSLFEVPIPSNTPGLRSSTDLPDAFFSCHGVAVSPGNLVLAMVRGFDVDLLDKMYQVRAMKAAVEFLWIGGQQVDMLPNTSPDFEYEAFPGFPEKELMYWESNFLWSIKQFEDQDRPLVIWDIIAALLAFKQSEPKYVQHLVVRWLLKTFLKSQAGLSVEKILSRVSKCFFKISSRRLHLLNIICRRVMLSELPADQINFDGPRFRESTDEEGQMTLWMKLLLRNERELRERLVGFSFSVYLSLISHSATNFSQTANWCPSGLAQMEQWVGLTRDHVRDQLKGLASKVGKHGRRRRSSEYVAEEACSYCSGSVLFDSPEVAFCQGLEIVDGVSHSHKLPRCSVSMQVCPATPLWFCKCCHRWTSKLAPETLFTMIDYSIEVKSLTDSSDVEVLSRPLCPFCGILLQKLQAEFLLSPTPV</sequence>
<dbReference type="InterPro" id="IPR001680">
    <property type="entry name" value="WD40_rpt"/>
</dbReference>
<dbReference type="Proteomes" id="UP000593562">
    <property type="component" value="Unassembled WGS sequence"/>
</dbReference>
<protein>
    <recommendedName>
        <fullName evidence="4">Transducin/WD40 repeat-like superfamily protein</fullName>
    </recommendedName>
</protein>
<dbReference type="PANTHER" id="PTHR15496">
    <property type="entry name" value="GENERAL TRANSCRIPTION FACTOR 3C POLYPEPTIDE 4 FAMILY"/>
    <property type="match status" value="1"/>
</dbReference>
<dbReference type="SUPFAM" id="SSF50978">
    <property type="entry name" value="WD40 repeat-like"/>
    <property type="match status" value="1"/>
</dbReference>
<keyword evidence="3" id="KW-1185">Reference proteome</keyword>
<dbReference type="SMART" id="SM00320">
    <property type="entry name" value="WD40"/>
    <property type="match status" value="1"/>
</dbReference>
<evidence type="ECO:0008006" key="4">
    <source>
        <dbReference type="Google" id="ProtNLM"/>
    </source>
</evidence>
<dbReference type="GO" id="GO:0000127">
    <property type="term" value="C:transcription factor TFIIIC complex"/>
    <property type="evidence" value="ECO:0007669"/>
    <property type="project" value="InterPro"/>
</dbReference>
<accession>A0A7J7C910</accession>
<organism evidence="2 3">
    <name type="scientific">Tripterygium wilfordii</name>
    <name type="common">Thunder God vine</name>
    <dbReference type="NCBI Taxonomy" id="458696"/>
    <lineage>
        <taxon>Eukaryota</taxon>
        <taxon>Viridiplantae</taxon>
        <taxon>Streptophyta</taxon>
        <taxon>Embryophyta</taxon>
        <taxon>Tracheophyta</taxon>
        <taxon>Spermatophyta</taxon>
        <taxon>Magnoliopsida</taxon>
        <taxon>eudicotyledons</taxon>
        <taxon>Gunneridae</taxon>
        <taxon>Pentapetalae</taxon>
        <taxon>rosids</taxon>
        <taxon>fabids</taxon>
        <taxon>Celastrales</taxon>
        <taxon>Celastraceae</taxon>
        <taxon>Tripterygium</taxon>
    </lineage>
</organism>
<dbReference type="InterPro" id="IPR036322">
    <property type="entry name" value="WD40_repeat_dom_sf"/>
</dbReference>
<evidence type="ECO:0000256" key="1">
    <source>
        <dbReference type="PROSITE-ProRule" id="PRU00221"/>
    </source>
</evidence>
<reference evidence="2 3" key="1">
    <citation type="journal article" date="2020" name="Nat. Commun.">
        <title>Genome of Tripterygium wilfordii and identification of cytochrome P450 involved in triptolide biosynthesis.</title>
        <authorList>
            <person name="Tu L."/>
            <person name="Su P."/>
            <person name="Zhang Z."/>
            <person name="Gao L."/>
            <person name="Wang J."/>
            <person name="Hu T."/>
            <person name="Zhou J."/>
            <person name="Zhang Y."/>
            <person name="Zhao Y."/>
            <person name="Liu Y."/>
            <person name="Song Y."/>
            <person name="Tong Y."/>
            <person name="Lu Y."/>
            <person name="Yang J."/>
            <person name="Xu C."/>
            <person name="Jia M."/>
            <person name="Peters R.J."/>
            <person name="Huang L."/>
            <person name="Gao W."/>
        </authorList>
    </citation>
    <scope>NUCLEOTIDE SEQUENCE [LARGE SCALE GENOMIC DNA]</scope>
    <source>
        <strain evidence="3">cv. XIE 37</strain>
        <tissue evidence="2">Leaf</tissue>
    </source>
</reference>
<feature type="repeat" description="WD" evidence="1">
    <location>
        <begin position="39"/>
        <end position="70"/>
    </location>
</feature>
<dbReference type="PANTHER" id="PTHR15496:SF2">
    <property type="entry name" value="GENERAL TRANSCRIPTION FACTOR 3C POLYPEPTIDE 4"/>
    <property type="match status" value="1"/>
</dbReference>
<dbReference type="EMBL" id="JAAARO010000019">
    <property type="protein sequence ID" value="KAF5730641.1"/>
    <property type="molecule type" value="Genomic_DNA"/>
</dbReference>
<dbReference type="InterPro" id="IPR015943">
    <property type="entry name" value="WD40/YVTN_repeat-like_dom_sf"/>
</dbReference>
<evidence type="ECO:0000313" key="3">
    <source>
        <dbReference type="Proteomes" id="UP000593562"/>
    </source>
</evidence>